<dbReference type="GO" id="GO:0008237">
    <property type="term" value="F:metallopeptidase activity"/>
    <property type="evidence" value="ECO:0007669"/>
    <property type="project" value="InterPro"/>
</dbReference>
<feature type="domain" description="EcxA zinc-binding" evidence="1">
    <location>
        <begin position="466"/>
        <end position="542"/>
    </location>
</feature>
<dbReference type="PANTHER" id="PTHR38478:SF1">
    <property type="entry name" value="ZINC DEPENDENT METALLOPROTEASE DOMAIN LIPOPROTEIN"/>
    <property type="match status" value="1"/>
</dbReference>
<protein>
    <recommendedName>
        <fullName evidence="1">EcxA zinc-binding domain-containing protein</fullName>
    </recommendedName>
</protein>
<evidence type="ECO:0000259" key="1">
    <source>
        <dbReference type="Pfam" id="PF16313"/>
    </source>
</evidence>
<dbReference type="Gene3D" id="3.40.390.10">
    <property type="entry name" value="Collagenase (Catalytic Domain)"/>
    <property type="match status" value="1"/>
</dbReference>
<dbReference type="PROSITE" id="PS51257">
    <property type="entry name" value="PROKAR_LIPOPROTEIN"/>
    <property type="match status" value="1"/>
</dbReference>
<keyword evidence="3" id="KW-1185">Reference proteome</keyword>
<dbReference type="InterPro" id="IPR032534">
    <property type="entry name" value="EcxA_zinc-bd"/>
</dbReference>
<proteinExistence type="predicted"/>
<dbReference type="OrthoDB" id="9776599at2"/>
<sequence length="758" mass="84899">MRRWHFAGTRVWAGILALTWVLSTGCSEPRSLEREPEGPGLDLVLGEDIVEVPRQLSSTQRAQVTQKLEGVVDPTGRTFYLAIRRSELSQRWFMSGFLRQLHPGGADYGAAQQVGTRVVRFQEQNGKLFVFDARDGLDRSDPFRPDVLVDAFPIVTDFSAFHRLPGSEQYVLFDPAAGLNRIGFMGDHWYGSGAIDFQIELSFAQRFRRISDGVLYEHVIRAYTDDPIDSAEILEVNALAVSATLSMGLRKYKEGAGFKETPLPEQELFIRSDGRFIRNTTTLEQVAIKMHIHPGMKPIRWYITDTLLMLKDDPRYVDADLVGAIKRGIEGWNALFGYKAFEALLGGGDMDLGDDDKNVFIYDPVDSIYGPYAYATRSVNPNTGEVRSGRFYFNSNMMHAVEAFFDDDLLALAQLTAPKARPPLRLARPGLARESECEFGAELFHPGPSGQTSWEEDDASATPLTKTEKVERYLTYVSMHEVGHTMGLRHNLMGSLVYDGTPATPRSSTVMDRADMLDTVYLQTPGSYDVAAVRYLYGLSPELPTDLFCTEDAYPGWEDPACVGRDRFDDPLTRWFTPNWQAEVAQVLRGAPGSSSFQRLLQHTGDFVRSGAESARVQAYDALMQQVRPPLQVPAGEGAAYAARADELARRILVHLHLETYTVFTKHPYDPPSTPLYTQALHADLRGILLNVDGVRGFRVRRVMVDILKDQQTLAAYGLLQDVHTELTARLPTLSGEERLGTMELLGRIEVARSPYFR</sequence>
<dbReference type="Proteomes" id="UP000315369">
    <property type="component" value="Unassembled WGS sequence"/>
</dbReference>
<evidence type="ECO:0000313" key="3">
    <source>
        <dbReference type="Proteomes" id="UP000315369"/>
    </source>
</evidence>
<name>A0A540X7C0_9BACT</name>
<organism evidence="2 3">
    <name type="scientific">Myxococcus llanfairpwllgwyngyllgogerychwyrndrobwllllantysiliogogogochensis</name>
    <dbReference type="NCBI Taxonomy" id="2590453"/>
    <lineage>
        <taxon>Bacteria</taxon>
        <taxon>Pseudomonadati</taxon>
        <taxon>Myxococcota</taxon>
        <taxon>Myxococcia</taxon>
        <taxon>Myxococcales</taxon>
        <taxon>Cystobacterineae</taxon>
        <taxon>Myxococcaceae</taxon>
        <taxon>Myxococcus</taxon>
    </lineage>
</organism>
<accession>A0A540X7C0</accession>
<dbReference type="SUPFAM" id="SSF55486">
    <property type="entry name" value="Metalloproteases ('zincins'), catalytic domain"/>
    <property type="match status" value="1"/>
</dbReference>
<dbReference type="InterPro" id="IPR024079">
    <property type="entry name" value="MetalloPept_cat_dom_sf"/>
</dbReference>
<dbReference type="Pfam" id="PF16313">
    <property type="entry name" value="DUF4953"/>
    <property type="match status" value="1"/>
</dbReference>
<dbReference type="PANTHER" id="PTHR38478">
    <property type="entry name" value="PEPTIDASE M1A AND M12B"/>
    <property type="match status" value="1"/>
</dbReference>
<dbReference type="EMBL" id="VIFM01000011">
    <property type="protein sequence ID" value="TQF17165.1"/>
    <property type="molecule type" value="Genomic_DNA"/>
</dbReference>
<evidence type="ECO:0000313" key="2">
    <source>
        <dbReference type="EMBL" id="TQF17165.1"/>
    </source>
</evidence>
<comment type="caution">
    <text evidence="2">The sequence shown here is derived from an EMBL/GenBank/DDBJ whole genome shotgun (WGS) entry which is preliminary data.</text>
</comment>
<dbReference type="AlphaFoldDB" id="A0A540X7C0"/>
<gene>
    <name evidence="2" type="ORF">FJV41_04340</name>
</gene>
<dbReference type="RefSeq" id="WP_141641127.1">
    <property type="nucleotide sequence ID" value="NZ_VIFM01000011.1"/>
</dbReference>
<reference evidence="2 3" key="1">
    <citation type="submission" date="2019-06" db="EMBL/GenBank/DDBJ databases">
        <authorList>
            <person name="Livingstone P."/>
            <person name="Whitworth D."/>
        </authorList>
    </citation>
    <scope>NUCLEOTIDE SEQUENCE [LARGE SCALE GENOMIC DNA]</scope>
    <source>
        <strain evidence="2 3">AM401</strain>
    </source>
</reference>